<evidence type="ECO:0000313" key="2">
    <source>
        <dbReference type="EMBL" id="KAK3587968.1"/>
    </source>
</evidence>
<comment type="caution">
    <text evidence="2">The sequence shown here is derived from an EMBL/GenBank/DDBJ whole genome shotgun (WGS) entry which is preliminary data.</text>
</comment>
<feature type="compositionally biased region" description="Basic and acidic residues" evidence="1">
    <location>
        <begin position="53"/>
        <end position="63"/>
    </location>
</feature>
<protein>
    <submittedName>
        <fullName evidence="2">Uncharacterized protein</fullName>
    </submittedName>
</protein>
<accession>A0AAE0VRJ0</accession>
<sequence length="114" mass="13684">MFSGGEIYKEWIEKNKIASQEEDDNVTQGKQPSQSQADRFMVLGTKRRKWHTKGMEKGADKGQKNKFKRELKRPEQIMKERRIQKRKQASQKSRQHVKAKRRFMKAQRTKKQSY</sequence>
<gene>
    <name evidence="2" type="ORF">CHS0354_014485</name>
</gene>
<reference evidence="2" key="3">
    <citation type="submission" date="2023-05" db="EMBL/GenBank/DDBJ databases">
        <authorList>
            <person name="Smith C.H."/>
        </authorList>
    </citation>
    <scope>NUCLEOTIDE SEQUENCE</scope>
    <source>
        <strain evidence="2">CHS0354</strain>
        <tissue evidence="2">Mantle</tissue>
    </source>
</reference>
<evidence type="ECO:0000256" key="1">
    <source>
        <dbReference type="SAM" id="MobiDB-lite"/>
    </source>
</evidence>
<dbReference type="EMBL" id="JAEAOA010000895">
    <property type="protein sequence ID" value="KAK3587968.1"/>
    <property type="molecule type" value="Genomic_DNA"/>
</dbReference>
<proteinExistence type="predicted"/>
<dbReference type="AlphaFoldDB" id="A0AAE0VRJ0"/>
<feature type="compositionally biased region" description="Basic residues" evidence="1">
    <location>
        <begin position="82"/>
        <end position="114"/>
    </location>
</feature>
<feature type="compositionally biased region" description="Polar residues" evidence="1">
    <location>
        <begin position="26"/>
        <end position="37"/>
    </location>
</feature>
<feature type="compositionally biased region" description="Basic and acidic residues" evidence="1">
    <location>
        <begin position="72"/>
        <end position="81"/>
    </location>
</feature>
<reference evidence="2" key="2">
    <citation type="journal article" date="2021" name="Genome Biol. Evol.">
        <title>Developing a high-quality reference genome for a parasitic bivalve with doubly uniparental inheritance (Bivalvia: Unionida).</title>
        <authorList>
            <person name="Smith C.H."/>
        </authorList>
    </citation>
    <scope>NUCLEOTIDE SEQUENCE</scope>
    <source>
        <strain evidence="2">CHS0354</strain>
        <tissue evidence="2">Mantle</tissue>
    </source>
</reference>
<reference evidence="2" key="1">
    <citation type="journal article" date="2021" name="Genome Biol. Evol.">
        <title>A High-Quality Reference Genome for a Parasitic Bivalve with Doubly Uniparental Inheritance (Bivalvia: Unionida).</title>
        <authorList>
            <person name="Smith C.H."/>
        </authorList>
    </citation>
    <scope>NUCLEOTIDE SEQUENCE</scope>
    <source>
        <strain evidence="2">CHS0354</strain>
    </source>
</reference>
<name>A0AAE0VRJ0_9BIVA</name>
<dbReference type="Proteomes" id="UP001195483">
    <property type="component" value="Unassembled WGS sequence"/>
</dbReference>
<evidence type="ECO:0000313" key="3">
    <source>
        <dbReference type="Proteomes" id="UP001195483"/>
    </source>
</evidence>
<organism evidence="2 3">
    <name type="scientific">Potamilus streckersoni</name>
    <dbReference type="NCBI Taxonomy" id="2493646"/>
    <lineage>
        <taxon>Eukaryota</taxon>
        <taxon>Metazoa</taxon>
        <taxon>Spiralia</taxon>
        <taxon>Lophotrochozoa</taxon>
        <taxon>Mollusca</taxon>
        <taxon>Bivalvia</taxon>
        <taxon>Autobranchia</taxon>
        <taxon>Heteroconchia</taxon>
        <taxon>Palaeoheterodonta</taxon>
        <taxon>Unionida</taxon>
        <taxon>Unionoidea</taxon>
        <taxon>Unionidae</taxon>
        <taxon>Ambleminae</taxon>
        <taxon>Lampsilini</taxon>
        <taxon>Potamilus</taxon>
    </lineage>
</organism>
<feature type="region of interest" description="Disordered" evidence="1">
    <location>
        <begin position="18"/>
        <end position="114"/>
    </location>
</feature>
<keyword evidence="3" id="KW-1185">Reference proteome</keyword>